<dbReference type="Gene3D" id="1.25.70.10">
    <property type="entry name" value="Transcription termination factor 3, mitochondrial"/>
    <property type="match status" value="1"/>
</dbReference>
<dbReference type="GO" id="GO:0003676">
    <property type="term" value="F:nucleic acid binding"/>
    <property type="evidence" value="ECO:0007669"/>
    <property type="project" value="InterPro"/>
</dbReference>
<dbReference type="Proteomes" id="UP001418222">
    <property type="component" value="Unassembled WGS sequence"/>
</dbReference>
<dbReference type="InterPro" id="IPR003690">
    <property type="entry name" value="MTERF"/>
</dbReference>
<dbReference type="InterPro" id="IPR038538">
    <property type="entry name" value="MTERF_sf"/>
</dbReference>
<comment type="caution">
    <text evidence="4">The sequence shown here is derived from an EMBL/GenBank/DDBJ whole genome shotgun (WGS) entry which is preliminary data.</text>
</comment>
<dbReference type="SMART" id="SM00733">
    <property type="entry name" value="Mterf"/>
    <property type="match status" value="1"/>
</dbReference>
<gene>
    <name evidence="4" type="ORF">KSP39_PZI020341</name>
</gene>
<keyword evidence="2" id="KW-0806">Transcription termination</keyword>
<reference evidence="4 5" key="1">
    <citation type="journal article" date="2022" name="Nat. Plants">
        <title>Genomes of leafy and leafless Platanthera orchids illuminate the evolution of mycoheterotrophy.</title>
        <authorList>
            <person name="Li M.H."/>
            <person name="Liu K.W."/>
            <person name="Li Z."/>
            <person name="Lu H.C."/>
            <person name="Ye Q.L."/>
            <person name="Zhang D."/>
            <person name="Wang J.Y."/>
            <person name="Li Y.F."/>
            <person name="Zhong Z.M."/>
            <person name="Liu X."/>
            <person name="Yu X."/>
            <person name="Liu D.K."/>
            <person name="Tu X.D."/>
            <person name="Liu B."/>
            <person name="Hao Y."/>
            <person name="Liao X.Y."/>
            <person name="Jiang Y.T."/>
            <person name="Sun W.H."/>
            <person name="Chen J."/>
            <person name="Chen Y.Q."/>
            <person name="Ai Y."/>
            <person name="Zhai J.W."/>
            <person name="Wu S.S."/>
            <person name="Zhou Z."/>
            <person name="Hsiao Y.Y."/>
            <person name="Wu W.L."/>
            <person name="Chen Y.Y."/>
            <person name="Lin Y.F."/>
            <person name="Hsu J.L."/>
            <person name="Li C.Y."/>
            <person name="Wang Z.W."/>
            <person name="Zhao X."/>
            <person name="Zhong W.Y."/>
            <person name="Ma X.K."/>
            <person name="Ma L."/>
            <person name="Huang J."/>
            <person name="Chen G.Z."/>
            <person name="Huang M.Z."/>
            <person name="Huang L."/>
            <person name="Peng D.H."/>
            <person name="Luo Y.B."/>
            <person name="Zou S.Q."/>
            <person name="Chen S.P."/>
            <person name="Lan S."/>
            <person name="Tsai W.C."/>
            <person name="Van de Peer Y."/>
            <person name="Liu Z.J."/>
        </authorList>
    </citation>
    <scope>NUCLEOTIDE SEQUENCE [LARGE SCALE GENOMIC DNA]</scope>
    <source>
        <strain evidence="4">Lor287</strain>
    </source>
</reference>
<evidence type="ECO:0000256" key="2">
    <source>
        <dbReference type="ARBA" id="ARBA00022472"/>
    </source>
</evidence>
<name>A0AAP0FWS1_9ASPA</name>
<dbReference type="AlphaFoldDB" id="A0AAP0FWS1"/>
<keyword evidence="2" id="KW-0804">Transcription</keyword>
<organism evidence="4 5">
    <name type="scientific">Platanthera zijinensis</name>
    <dbReference type="NCBI Taxonomy" id="2320716"/>
    <lineage>
        <taxon>Eukaryota</taxon>
        <taxon>Viridiplantae</taxon>
        <taxon>Streptophyta</taxon>
        <taxon>Embryophyta</taxon>
        <taxon>Tracheophyta</taxon>
        <taxon>Spermatophyta</taxon>
        <taxon>Magnoliopsida</taxon>
        <taxon>Liliopsida</taxon>
        <taxon>Asparagales</taxon>
        <taxon>Orchidaceae</taxon>
        <taxon>Orchidoideae</taxon>
        <taxon>Orchideae</taxon>
        <taxon>Orchidinae</taxon>
        <taxon>Platanthera</taxon>
    </lineage>
</organism>
<dbReference type="GO" id="GO:0006353">
    <property type="term" value="P:DNA-templated transcription termination"/>
    <property type="evidence" value="ECO:0007669"/>
    <property type="project" value="UniProtKB-KW"/>
</dbReference>
<evidence type="ECO:0000256" key="1">
    <source>
        <dbReference type="ARBA" id="ARBA00007692"/>
    </source>
</evidence>
<accession>A0AAP0FWS1</accession>
<dbReference type="EMBL" id="JBBWWQ010000018">
    <property type="protein sequence ID" value="KAK8921322.1"/>
    <property type="molecule type" value="Genomic_DNA"/>
</dbReference>
<evidence type="ECO:0000313" key="5">
    <source>
        <dbReference type="Proteomes" id="UP001418222"/>
    </source>
</evidence>
<evidence type="ECO:0000256" key="3">
    <source>
        <dbReference type="ARBA" id="ARBA00022946"/>
    </source>
</evidence>
<proteinExistence type="inferred from homology"/>
<keyword evidence="5" id="KW-1185">Reference proteome</keyword>
<sequence>MSTSVAYLIGIRVSGRKLGGILTRYPEILGMRVGRVIKPFVDYLGSLGLPKLAVERLVEKKPHILGSVWKSKCCPTWLL</sequence>
<comment type="similarity">
    <text evidence="1">Belongs to the mTERF family.</text>
</comment>
<protein>
    <submittedName>
        <fullName evidence="4">Uncharacterized protein</fullName>
    </submittedName>
</protein>
<keyword evidence="2" id="KW-0805">Transcription regulation</keyword>
<evidence type="ECO:0000313" key="4">
    <source>
        <dbReference type="EMBL" id="KAK8921322.1"/>
    </source>
</evidence>
<keyword evidence="3" id="KW-0809">Transit peptide</keyword>
<dbReference type="Pfam" id="PF02536">
    <property type="entry name" value="mTERF"/>
    <property type="match status" value="1"/>
</dbReference>